<dbReference type="AlphaFoldDB" id="A0A1I7ZAJ8"/>
<dbReference type="Proteomes" id="UP000095287">
    <property type="component" value="Unplaced"/>
</dbReference>
<keyword evidence="1" id="KW-0812">Transmembrane</keyword>
<proteinExistence type="predicted"/>
<sequence>MTQTGLLWNTFGGRLMFSSYTCFLLFHIYRSDTSLFTHTPPHQNKVHGSELRGTTSKAPLEFDRESMVCNAASTHSFCKEVAGESNWVDLCSHTQARDYRKICLRYLFS</sequence>
<evidence type="ECO:0000313" key="3">
    <source>
        <dbReference type="WBParaSite" id="L893_g24423.t1"/>
    </source>
</evidence>
<name>A0A1I7ZAJ8_9BILA</name>
<keyword evidence="1" id="KW-0472">Membrane</keyword>
<feature type="transmembrane region" description="Helical" evidence="1">
    <location>
        <begin position="6"/>
        <end position="26"/>
    </location>
</feature>
<keyword evidence="1" id="KW-1133">Transmembrane helix</keyword>
<dbReference type="WBParaSite" id="L893_g24423.t1">
    <property type="protein sequence ID" value="L893_g24423.t1"/>
    <property type="gene ID" value="L893_g24423"/>
</dbReference>
<organism evidence="2 3">
    <name type="scientific">Steinernema glaseri</name>
    <dbReference type="NCBI Taxonomy" id="37863"/>
    <lineage>
        <taxon>Eukaryota</taxon>
        <taxon>Metazoa</taxon>
        <taxon>Ecdysozoa</taxon>
        <taxon>Nematoda</taxon>
        <taxon>Chromadorea</taxon>
        <taxon>Rhabditida</taxon>
        <taxon>Tylenchina</taxon>
        <taxon>Panagrolaimomorpha</taxon>
        <taxon>Strongyloidoidea</taxon>
        <taxon>Steinernematidae</taxon>
        <taxon>Steinernema</taxon>
    </lineage>
</organism>
<evidence type="ECO:0000313" key="2">
    <source>
        <dbReference type="Proteomes" id="UP000095287"/>
    </source>
</evidence>
<protein>
    <submittedName>
        <fullName evidence="3">Secreted protein</fullName>
    </submittedName>
</protein>
<reference evidence="3" key="1">
    <citation type="submission" date="2016-11" db="UniProtKB">
        <authorList>
            <consortium name="WormBaseParasite"/>
        </authorList>
    </citation>
    <scope>IDENTIFICATION</scope>
</reference>
<accession>A0A1I7ZAJ8</accession>
<evidence type="ECO:0000256" key="1">
    <source>
        <dbReference type="SAM" id="Phobius"/>
    </source>
</evidence>
<keyword evidence="2" id="KW-1185">Reference proteome</keyword>